<protein>
    <recommendedName>
        <fullName evidence="3">PknH-like extracellular domain-containing protein</fullName>
    </recommendedName>
</protein>
<accession>A0A255FXG5</accession>
<sequence>MRATEPAVASFQALPMCGTERETPKATYALAGSYAGPGDAPGNGLVLQFANAQAAQGWYAAFIDRMAACPPDNGPVTVTDLNRGDGSFTARRHIGYTRTTWSETGRVKGDRVLLIALSGTPDLRRLGTELQRF</sequence>
<gene>
    <name evidence="1" type="ORF">CGZ94_21335</name>
</gene>
<evidence type="ECO:0008006" key="3">
    <source>
        <dbReference type="Google" id="ProtNLM"/>
    </source>
</evidence>
<dbReference type="EMBL" id="NMVO01000019">
    <property type="protein sequence ID" value="OYO07991.1"/>
    <property type="molecule type" value="Genomic_DNA"/>
</dbReference>
<dbReference type="Proteomes" id="UP000215896">
    <property type="component" value="Unassembled WGS sequence"/>
</dbReference>
<reference evidence="1 2" key="1">
    <citation type="submission" date="2017-07" db="EMBL/GenBank/DDBJ databases">
        <title>Draft whole genome sequences of clinical Proprionibacteriaceae strains.</title>
        <authorList>
            <person name="Bernier A.-M."/>
            <person name="Bernard K."/>
            <person name="Domingo M.-C."/>
        </authorList>
    </citation>
    <scope>NUCLEOTIDE SEQUENCE [LARGE SCALE GENOMIC DNA]</scope>
    <source>
        <strain evidence="1 2">NML 030167</strain>
    </source>
</reference>
<organism evidence="1 2">
    <name type="scientific">Enemella evansiae</name>
    <dbReference type="NCBI Taxonomy" id="2016499"/>
    <lineage>
        <taxon>Bacteria</taxon>
        <taxon>Bacillati</taxon>
        <taxon>Actinomycetota</taxon>
        <taxon>Actinomycetes</taxon>
        <taxon>Propionibacteriales</taxon>
        <taxon>Propionibacteriaceae</taxon>
        <taxon>Enemella</taxon>
    </lineage>
</organism>
<dbReference type="AlphaFoldDB" id="A0A255FXG5"/>
<evidence type="ECO:0000313" key="2">
    <source>
        <dbReference type="Proteomes" id="UP000215896"/>
    </source>
</evidence>
<keyword evidence="2" id="KW-1185">Reference proteome</keyword>
<proteinExistence type="predicted"/>
<comment type="caution">
    <text evidence="1">The sequence shown here is derived from an EMBL/GenBank/DDBJ whole genome shotgun (WGS) entry which is preliminary data.</text>
</comment>
<evidence type="ECO:0000313" key="1">
    <source>
        <dbReference type="EMBL" id="OYO07991.1"/>
    </source>
</evidence>
<name>A0A255FXG5_9ACTN</name>